<feature type="transmembrane region" description="Helical" evidence="6">
    <location>
        <begin position="72"/>
        <end position="96"/>
    </location>
</feature>
<dbReference type="Pfam" id="PF07690">
    <property type="entry name" value="MFS_1"/>
    <property type="match status" value="1"/>
</dbReference>
<evidence type="ECO:0000256" key="6">
    <source>
        <dbReference type="SAM" id="Phobius"/>
    </source>
</evidence>
<evidence type="ECO:0000256" key="4">
    <source>
        <dbReference type="ARBA" id="ARBA00022989"/>
    </source>
</evidence>
<comment type="caution">
    <text evidence="7">The sequence shown here is derived from an EMBL/GenBank/DDBJ whole genome shotgun (WGS) entry which is preliminary data.</text>
</comment>
<proteinExistence type="predicted"/>
<dbReference type="SUPFAM" id="SSF103473">
    <property type="entry name" value="MFS general substrate transporter"/>
    <property type="match status" value="1"/>
</dbReference>
<dbReference type="GO" id="GO:0022857">
    <property type="term" value="F:transmembrane transporter activity"/>
    <property type="evidence" value="ECO:0007669"/>
    <property type="project" value="InterPro"/>
</dbReference>
<keyword evidence="2" id="KW-1003">Cell membrane</keyword>
<dbReference type="Proteomes" id="UP000487117">
    <property type="component" value="Unassembled WGS sequence"/>
</dbReference>
<dbReference type="EMBL" id="WNDS01000004">
    <property type="protein sequence ID" value="KAF1014196.1"/>
    <property type="molecule type" value="Genomic_DNA"/>
</dbReference>
<dbReference type="AlphaFoldDB" id="A0A7V8FF50"/>
<dbReference type="PANTHER" id="PTHR43124:SF3">
    <property type="entry name" value="CHLORAMPHENICOL EFFLUX PUMP RV0191"/>
    <property type="match status" value="1"/>
</dbReference>
<dbReference type="Gene3D" id="1.20.1250.20">
    <property type="entry name" value="MFS general substrate transporter like domains"/>
    <property type="match status" value="1"/>
</dbReference>
<protein>
    <submittedName>
        <fullName evidence="7">Sugar efflux transporter</fullName>
    </submittedName>
</protein>
<keyword evidence="4 6" id="KW-1133">Transmembrane helix</keyword>
<evidence type="ECO:0000256" key="3">
    <source>
        <dbReference type="ARBA" id="ARBA00022692"/>
    </source>
</evidence>
<evidence type="ECO:0000256" key="2">
    <source>
        <dbReference type="ARBA" id="ARBA00022475"/>
    </source>
</evidence>
<accession>A0A7V8FF50</accession>
<evidence type="ECO:0000313" key="7">
    <source>
        <dbReference type="EMBL" id="KAF1014196.1"/>
    </source>
</evidence>
<sequence length="160" mass="16540">MLYTYIAPFAALSAAQGWLDRLLLAFGVASLGGIALAGWGVDRHLRTLLWASVVGFLLAATLLLGWPAHPAVLLGATVLWGLAYGGTATLFQTALARRAGAATDLGQSMLVTGWNLAIAVGGVLGGLLLQSRGAASLPWALLVLLLGAALWLAGRPRAWD</sequence>
<feature type="transmembrane region" description="Helical" evidence="6">
    <location>
        <begin position="48"/>
        <end position="66"/>
    </location>
</feature>
<keyword evidence="3 6" id="KW-0812">Transmembrane</keyword>
<name>A0A7V8FF50_STEMA</name>
<reference evidence="8" key="1">
    <citation type="journal article" date="2020" name="MBio">
        <title>Horizontal gene transfer to a defensive symbiont with a reduced genome amongst a multipartite beetle microbiome.</title>
        <authorList>
            <person name="Waterworth S.C."/>
            <person name="Florez L.V."/>
            <person name="Rees E.R."/>
            <person name="Hertweck C."/>
            <person name="Kaltenpoth M."/>
            <person name="Kwan J.C."/>
        </authorList>
    </citation>
    <scope>NUCLEOTIDE SEQUENCE [LARGE SCALE GENOMIC DNA]</scope>
</reference>
<feature type="transmembrane region" description="Helical" evidence="6">
    <location>
        <begin position="108"/>
        <end position="129"/>
    </location>
</feature>
<evidence type="ECO:0000313" key="8">
    <source>
        <dbReference type="Proteomes" id="UP000487117"/>
    </source>
</evidence>
<comment type="subcellular location">
    <subcellularLocation>
        <location evidence="1">Cell membrane</location>
        <topology evidence="1">Multi-pass membrane protein</topology>
    </subcellularLocation>
</comment>
<evidence type="ECO:0000256" key="1">
    <source>
        <dbReference type="ARBA" id="ARBA00004651"/>
    </source>
</evidence>
<organism evidence="7 8">
    <name type="scientific">Stenotrophomonas maltophilia</name>
    <name type="common">Pseudomonas maltophilia</name>
    <name type="synonym">Xanthomonas maltophilia</name>
    <dbReference type="NCBI Taxonomy" id="40324"/>
    <lineage>
        <taxon>Bacteria</taxon>
        <taxon>Pseudomonadati</taxon>
        <taxon>Pseudomonadota</taxon>
        <taxon>Gammaproteobacteria</taxon>
        <taxon>Lysobacterales</taxon>
        <taxon>Lysobacteraceae</taxon>
        <taxon>Stenotrophomonas</taxon>
        <taxon>Stenotrophomonas maltophilia group</taxon>
    </lineage>
</organism>
<dbReference type="GO" id="GO:0005886">
    <property type="term" value="C:plasma membrane"/>
    <property type="evidence" value="ECO:0007669"/>
    <property type="project" value="UniProtKB-SubCell"/>
</dbReference>
<dbReference type="InterPro" id="IPR050189">
    <property type="entry name" value="MFS_Efflux_Transporters"/>
</dbReference>
<keyword evidence="5 6" id="KW-0472">Membrane</keyword>
<dbReference type="PANTHER" id="PTHR43124">
    <property type="entry name" value="PURINE EFFLUX PUMP PBUE"/>
    <property type="match status" value="1"/>
</dbReference>
<feature type="transmembrane region" description="Helical" evidence="6">
    <location>
        <begin position="135"/>
        <end position="154"/>
    </location>
</feature>
<feature type="transmembrane region" description="Helical" evidence="6">
    <location>
        <begin position="22"/>
        <end position="41"/>
    </location>
</feature>
<dbReference type="InterPro" id="IPR036259">
    <property type="entry name" value="MFS_trans_sf"/>
</dbReference>
<gene>
    <name evidence="7" type="primary">sotB_1</name>
    <name evidence="7" type="ORF">GAK31_03220</name>
</gene>
<dbReference type="InterPro" id="IPR011701">
    <property type="entry name" value="MFS"/>
</dbReference>
<evidence type="ECO:0000256" key="5">
    <source>
        <dbReference type="ARBA" id="ARBA00023136"/>
    </source>
</evidence>